<evidence type="ECO:0000313" key="2">
    <source>
        <dbReference type="EMBL" id="MFC4296644.1"/>
    </source>
</evidence>
<comment type="caution">
    <text evidence="2">The sequence shown here is derived from an EMBL/GenBank/DDBJ whole genome shotgun (WGS) entry which is preliminary data.</text>
</comment>
<organism evidence="2 3">
    <name type="scientific">Castellaniella hirudinis</name>
    <dbReference type="NCBI Taxonomy" id="1144617"/>
    <lineage>
        <taxon>Bacteria</taxon>
        <taxon>Pseudomonadati</taxon>
        <taxon>Pseudomonadota</taxon>
        <taxon>Betaproteobacteria</taxon>
        <taxon>Burkholderiales</taxon>
        <taxon>Alcaligenaceae</taxon>
        <taxon>Castellaniella</taxon>
    </lineage>
</organism>
<name>A0ABV8RUW4_9BURK</name>
<feature type="domain" description="Putative antitoxin VapB45-like DNA-binding HTH" evidence="1">
    <location>
        <begin position="8"/>
        <end position="83"/>
    </location>
</feature>
<evidence type="ECO:0000259" key="1">
    <source>
        <dbReference type="Pfam" id="PF21321"/>
    </source>
</evidence>
<gene>
    <name evidence="2" type="ORF">ACFO0J_01150</name>
</gene>
<protein>
    <submittedName>
        <fullName evidence="2">DUF433 domain-containing protein</fullName>
    </submittedName>
</protein>
<dbReference type="RefSeq" id="WP_376811228.1">
    <property type="nucleotide sequence ID" value="NZ_JBHSDY010000001.1"/>
</dbReference>
<keyword evidence="3" id="KW-1185">Reference proteome</keyword>
<dbReference type="InterPro" id="IPR048708">
    <property type="entry name" value="VapB45-like_HTH"/>
</dbReference>
<dbReference type="Pfam" id="PF21321">
    <property type="entry name" value="HTH_66"/>
    <property type="match status" value="1"/>
</dbReference>
<proteinExistence type="predicted"/>
<sequence length="222" mass="24958">MELIGLGLYTPNQAARITGADPREVRRWMFGYKNQSGELQPPLWQPQITQSEDKVIGFMDLMELRIVKAFVRHGVPLRTIRASIQSAQQIFDTPYPFTANRFLTDGKSIFYEAIHQEPQLTDLLKKQLVFESIIRPSLYAGIEFDATGTATRWYPLKKSRAVILDPKLSFGRPSLSKFGIPTEIIAAAVKVEGNQKRVASQFDIPVADVSAAVKFEDQLMAA</sequence>
<reference evidence="3" key="1">
    <citation type="journal article" date="2019" name="Int. J. Syst. Evol. Microbiol.">
        <title>The Global Catalogue of Microorganisms (GCM) 10K type strain sequencing project: providing services to taxonomists for standard genome sequencing and annotation.</title>
        <authorList>
            <consortium name="The Broad Institute Genomics Platform"/>
            <consortium name="The Broad Institute Genome Sequencing Center for Infectious Disease"/>
            <person name="Wu L."/>
            <person name="Ma J."/>
        </authorList>
    </citation>
    <scope>NUCLEOTIDE SEQUENCE [LARGE SCALE GENOMIC DNA]</scope>
    <source>
        <strain evidence="3">CGMCC 1.19029</strain>
    </source>
</reference>
<evidence type="ECO:0000313" key="3">
    <source>
        <dbReference type="Proteomes" id="UP001595756"/>
    </source>
</evidence>
<dbReference type="Proteomes" id="UP001595756">
    <property type="component" value="Unassembled WGS sequence"/>
</dbReference>
<dbReference type="EMBL" id="JBHSDY010000001">
    <property type="protein sequence ID" value="MFC4296644.1"/>
    <property type="molecule type" value="Genomic_DNA"/>
</dbReference>
<accession>A0ABV8RUW4</accession>